<name>A0A841JJ71_9SPHI</name>
<dbReference type="Proteomes" id="UP000548326">
    <property type="component" value="Unassembled WGS sequence"/>
</dbReference>
<reference evidence="3 4" key="1">
    <citation type="submission" date="2020-08" db="EMBL/GenBank/DDBJ databases">
        <title>Genomic Encyclopedia of Type Strains, Phase IV (KMG-V): Genome sequencing to study the core and pangenomes of soil and plant-associated prokaryotes.</title>
        <authorList>
            <person name="Whitman W."/>
        </authorList>
    </citation>
    <scope>NUCLEOTIDE SEQUENCE [LARGE SCALE GENOMIC DNA]</scope>
    <source>
        <strain evidence="1 3">ANJLi2</strain>
        <strain evidence="2 4">MP601</strain>
    </source>
</reference>
<evidence type="ECO:0000313" key="2">
    <source>
        <dbReference type="EMBL" id="MBB6128465.1"/>
    </source>
</evidence>
<dbReference type="EMBL" id="JACHCA010000006">
    <property type="protein sequence ID" value="MBB6128465.1"/>
    <property type="molecule type" value="Genomic_DNA"/>
</dbReference>
<evidence type="ECO:0000313" key="1">
    <source>
        <dbReference type="EMBL" id="MBB6110428.1"/>
    </source>
</evidence>
<dbReference type="Proteomes" id="UP000541583">
    <property type="component" value="Unassembled WGS sequence"/>
</dbReference>
<dbReference type="EMBL" id="JACHCB010000007">
    <property type="protein sequence ID" value="MBB6110428.1"/>
    <property type="molecule type" value="Genomic_DNA"/>
</dbReference>
<gene>
    <name evidence="2" type="ORF">HDF22_002586</name>
    <name evidence="1" type="ORF">HDF23_003184</name>
</gene>
<sequence>MMDFKITFPAGYNETNELDDNIDVHIILENGNVFVATLFTLANIQKLMTQSSSASFWASDMIIAANLSREGIRDTIQEVIDDEYLEHACTHIGRIEKRYAGMSFDQIPDMADGYKLIGKQG</sequence>
<dbReference type="OrthoDB" id="1262957at2"/>
<proteinExistence type="predicted"/>
<comment type="caution">
    <text evidence="2">The sequence shown here is derived from an EMBL/GenBank/DDBJ whole genome shotgun (WGS) entry which is preliminary data.</text>
</comment>
<protein>
    <submittedName>
        <fullName evidence="2">Uncharacterized protein</fullName>
    </submittedName>
</protein>
<dbReference type="AlphaFoldDB" id="A0A841JJ71"/>
<dbReference type="RefSeq" id="WP_076373940.1">
    <property type="nucleotide sequence ID" value="NZ_FTMG01000006.1"/>
</dbReference>
<evidence type="ECO:0000313" key="4">
    <source>
        <dbReference type="Proteomes" id="UP000548326"/>
    </source>
</evidence>
<organism evidence="2 4">
    <name type="scientific">Mucilaginibacter lappiensis</name>
    <dbReference type="NCBI Taxonomy" id="354630"/>
    <lineage>
        <taxon>Bacteria</taxon>
        <taxon>Pseudomonadati</taxon>
        <taxon>Bacteroidota</taxon>
        <taxon>Sphingobacteriia</taxon>
        <taxon>Sphingobacteriales</taxon>
        <taxon>Sphingobacteriaceae</taxon>
        <taxon>Mucilaginibacter</taxon>
    </lineage>
</organism>
<accession>A0A841JJ71</accession>
<keyword evidence="3" id="KW-1185">Reference proteome</keyword>
<evidence type="ECO:0000313" key="3">
    <source>
        <dbReference type="Proteomes" id="UP000541583"/>
    </source>
</evidence>